<dbReference type="InterPro" id="IPR036291">
    <property type="entry name" value="NAD(P)-bd_dom_sf"/>
</dbReference>
<keyword evidence="4" id="KW-1185">Reference proteome</keyword>
<evidence type="ECO:0000313" key="4">
    <source>
        <dbReference type="Proteomes" id="UP001596481"/>
    </source>
</evidence>
<dbReference type="EMBL" id="JBHTAA010000005">
    <property type="protein sequence ID" value="MFC7204047.1"/>
    <property type="molecule type" value="Genomic_DNA"/>
</dbReference>
<dbReference type="Proteomes" id="UP001596481">
    <property type="component" value="Unassembled WGS sequence"/>
</dbReference>
<gene>
    <name evidence="3" type="ORF">ACFQJC_11015</name>
</gene>
<evidence type="ECO:0000256" key="1">
    <source>
        <dbReference type="SAM" id="MobiDB-lite"/>
    </source>
</evidence>
<protein>
    <submittedName>
        <fullName evidence="3">NAD-binding protein</fullName>
    </submittedName>
</protein>
<dbReference type="PANTHER" id="PTHR43833">
    <property type="entry name" value="POTASSIUM CHANNEL PROTEIN 2-RELATED-RELATED"/>
    <property type="match status" value="1"/>
</dbReference>
<comment type="caution">
    <text evidence="3">The sequence shown here is derived from an EMBL/GenBank/DDBJ whole genome shotgun (WGS) entry which is preliminary data.</text>
</comment>
<organism evidence="3 4">
    <name type="scientific">Haloferax namakaokahaiae</name>
    <dbReference type="NCBI Taxonomy" id="1748331"/>
    <lineage>
        <taxon>Archaea</taxon>
        <taxon>Methanobacteriati</taxon>
        <taxon>Methanobacteriota</taxon>
        <taxon>Stenosarchaea group</taxon>
        <taxon>Halobacteria</taxon>
        <taxon>Halobacteriales</taxon>
        <taxon>Haloferacaceae</taxon>
        <taxon>Haloferax</taxon>
    </lineage>
</organism>
<name>A0ABD5ZFL4_9EURY</name>
<dbReference type="RefSeq" id="WP_390223423.1">
    <property type="nucleotide sequence ID" value="NZ_JBHTAA010000005.1"/>
</dbReference>
<feature type="domain" description="RCK N-terminal" evidence="2">
    <location>
        <begin position="6"/>
        <end position="118"/>
    </location>
</feature>
<dbReference type="InterPro" id="IPR050721">
    <property type="entry name" value="Trk_Ktr_HKT_K-transport"/>
</dbReference>
<dbReference type="Gene3D" id="3.40.50.720">
    <property type="entry name" value="NAD(P)-binding Rossmann-like Domain"/>
    <property type="match status" value="1"/>
</dbReference>
<reference evidence="3 4" key="1">
    <citation type="journal article" date="2019" name="Int. J. Syst. Evol. Microbiol.">
        <title>The Global Catalogue of Microorganisms (GCM) 10K type strain sequencing project: providing services to taxonomists for standard genome sequencing and annotation.</title>
        <authorList>
            <consortium name="The Broad Institute Genomics Platform"/>
            <consortium name="The Broad Institute Genome Sequencing Center for Infectious Disease"/>
            <person name="Wu L."/>
            <person name="Ma J."/>
        </authorList>
    </citation>
    <scope>NUCLEOTIDE SEQUENCE [LARGE SCALE GENOMIC DNA]</scope>
    <source>
        <strain evidence="3 4">DSM 29988</strain>
    </source>
</reference>
<feature type="region of interest" description="Disordered" evidence="1">
    <location>
        <begin position="135"/>
        <end position="166"/>
    </location>
</feature>
<evidence type="ECO:0000259" key="2">
    <source>
        <dbReference type="Pfam" id="PF02254"/>
    </source>
</evidence>
<dbReference type="AlphaFoldDB" id="A0ABD5ZFL4"/>
<evidence type="ECO:0000313" key="3">
    <source>
        <dbReference type="EMBL" id="MFC7204047.1"/>
    </source>
</evidence>
<dbReference type="SUPFAM" id="SSF51735">
    <property type="entry name" value="NAD(P)-binding Rossmann-fold domains"/>
    <property type="match status" value="1"/>
</dbReference>
<feature type="compositionally biased region" description="Low complexity" evidence="1">
    <location>
        <begin position="135"/>
        <end position="164"/>
    </location>
</feature>
<sequence>MLERTLILGGGHVGRTLAERLNGGVDDVCYIDESETAVQRAKHNGVSARTAVLNDSRSLRSAWFDDVEHVFVVGRLDETNLFLATIAQSHFGVERVVALVNDPRNHSAYDDLGVKTVCAATLVTTAFVEPVSVGTTDSDSAAVTDADTDSRGSSRTRSPPDRGTWFTAHLAHRPNTSGGA</sequence>
<proteinExistence type="predicted"/>
<accession>A0ABD5ZFL4</accession>
<dbReference type="Pfam" id="PF02254">
    <property type="entry name" value="TrkA_N"/>
    <property type="match status" value="1"/>
</dbReference>
<dbReference type="InterPro" id="IPR003148">
    <property type="entry name" value="RCK_N"/>
</dbReference>